<evidence type="ECO:0000256" key="3">
    <source>
        <dbReference type="ARBA" id="ARBA00022989"/>
    </source>
</evidence>
<keyword evidence="4 7" id="KW-0472">Membrane</keyword>
<dbReference type="PANTHER" id="PTHR33048:SF105">
    <property type="match status" value="1"/>
</dbReference>
<dbReference type="PANTHER" id="PTHR33048">
    <property type="entry name" value="PTH11-LIKE INTEGRAL MEMBRANE PROTEIN (AFU_ORTHOLOGUE AFUA_5G11245)"/>
    <property type="match status" value="1"/>
</dbReference>
<evidence type="ECO:0000256" key="1">
    <source>
        <dbReference type="ARBA" id="ARBA00004141"/>
    </source>
</evidence>
<comment type="similarity">
    <text evidence="5">Belongs to the SAT4 family.</text>
</comment>
<feature type="transmembrane region" description="Helical" evidence="7">
    <location>
        <begin position="58"/>
        <end position="77"/>
    </location>
</feature>
<feature type="transmembrane region" description="Helical" evidence="7">
    <location>
        <begin position="180"/>
        <end position="206"/>
    </location>
</feature>
<evidence type="ECO:0000256" key="4">
    <source>
        <dbReference type="ARBA" id="ARBA00023136"/>
    </source>
</evidence>
<protein>
    <recommendedName>
        <fullName evidence="8">Rhodopsin domain-containing protein</fullName>
    </recommendedName>
</protein>
<name>A0A151GK14_DRECN</name>
<dbReference type="STRING" id="98403.A0A151GK14"/>
<gene>
    <name evidence="9" type="ORF">DCS_04453</name>
</gene>
<keyword evidence="10" id="KW-1185">Reference proteome</keyword>
<dbReference type="InterPro" id="IPR052337">
    <property type="entry name" value="SAT4-like"/>
</dbReference>
<dbReference type="InParanoid" id="A0A151GK14"/>
<evidence type="ECO:0000313" key="10">
    <source>
        <dbReference type="Proteomes" id="UP000076580"/>
    </source>
</evidence>
<dbReference type="InterPro" id="IPR049326">
    <property type="entry name" value="Rhodopsin_dom_fungi"/>
</dbReference>
<sequence length="429" mass="47413">MSDGPPPPSEAQLAAIDAFHKFTIELWTLFSIALLATLLRTYARVRAVGFKNLKPDDYLAWVGQSLYLSLAILAYSIGQVAHGLANNGMTDEQRAALSPDDPEYRLRSVRPPRLVPARRGSFPWKAWKADFSPLSSVIGSKIQVAGWTNYSALIWCYKASMLCFFIRLTEGLGRPYRIRVNIGFFLVITTFLASMLTIFAACQPFSNYWQISPDPGNVCQAGISKPIIWVSFASNVSTDLYLICIPLPMLWQSSLKLPKKIASTIVLGAGIFVLVCAILKSVFVLVDTVHGAQLAGTWGMRESFVAVITTNLPMIFPLFKSWLSPMFGSSYSSKAYHQTPTGFRTIGGGGGESHSRGHRAPAKSDPMTNMSFGDSEERIVDEIKLHNLRNYEASVETPAGIMVSKQVEVTHADKESQNGDKHPQPIREW</sequence>
<dbReference type="EMBL" id="LAYC01000002">
    <property type="protein sequence ID" value="KYK57444.1"/>
    <property type="molecule type" value="Genomic_DNA"/>
</dbReference>
<evidence type="ECO:0000259" key="8">
    <source>
        <dbReference type="Pfam" id="PF20684"/>
    </source>
</evidence>
<feature type="transmembrane region" description="Helical" evidence="7">
    <location>
        <begin position="261"/>
        <end position="283"/>
    </location>
</feature>
<feature type="transmembrane region" description="Helical" evidence="7">
    <location>
        <begin position="303"/>
        <end position="323"/>
    </location>
</feature>
<keyword evidence="2 7" id="KW-0812">Transmembrane</keyword>
<dbReference type="AlphaFoldDB" id="A0A151GK14"/>
<evidence type="ECO:0000256" key="2">
    <source>
        <dbReference type="ARBA" id="ARBA00022692"/>
    </source>
</evidence>
<feature type="region of interest" description="Disordered" evidence="6">
    <location>
        <begin position="409"/>
        <end position="429"/>
    </location>
</feature>
<dbReference type="GeneID" id="63717096"/>
<evidence type="ECO:0000256" key="7">
    <source>
        <dbReference type="SAM" id="Phobius"/>
    </source>
</evidence>
<dbReference type="Proteomes" id="UP000076580">
    <property type="component" value="Chromosome 02"/>
</dbReference>
<feature type="region of interest" description="Disordered" evidence="6">
    <location>
        <begin position="343"/>
        <end position="372"/>
    </location>
</feature>
<dbReference type="GO" id="GO:0016020">
    <property type="term" value="C:membrane"/>
    <property type="evidence" value="ECO:0007669"/>
    <property type="project" value="UniProtKB-SubCell"/>
</dbReference>
<evidence type="ECO:0000256" key="5">
    <source>
        <dbReference type="ARBA" id="ARBA00038359"/>
    </source>
</evidence>
<evidence type="ECO:0000256" key="6">
    <source>
        <dbReference type="SAM" id="MobiDB-lite"/>
    </source>
</evidence>
<proteinExistence type="inferred from homology"/>
<dbReference type="RefSeq" id="XP_040656796.1">
    <property type="nucleotide sequence ID" value="XM_040801763.1"/>
</dbReference>
<evidence type="ECO:0000313" key="9">
    <source>
        <dbReference type="EMBL" id="KYK57444.1"/>
    </source>
</evidence>
<feature type="transmembrane region" description="Helical" evidence="7">
    <location>
        <begin position="26"/>
        <end position="43"/>
    </location>
</feature>
<dbReference type="Pfam" id="PF20684">
    <property type="entry name" value="Fung_rhodopsin"/>
    <property type="match status" value="1"/>
</dbReference>
<comment type="caution">
    <text evidence="9">The sequence shown here is derived from an EMBL/GenBank/DDBJ whole genome shotgun (WGS) entry which is preliminary data.</text>
</comment>
<organism evidence="9 10">
    <name type="scientific">Drechmeria coniospora</name>
    <name type="common">Nematophagous fungus</name>
    <name type="synonym">Meria coniospora</name>
    <dbReference type="NCBI Taxonomy" id="98403"/>
    <lineage>
        <taxon>Eukaryota</taxon>
        <taxon>Fungi</taxon>
        <taxon>Dikarya</taxon>
        <taxon>Ascomycota</taxon>
        <taxon>Pezizomycotina</taxon>
        <taxon>Sordariomycetes</taxon>
        <taxon>Hypocreomycetidae</taxon>
        <taxon>Hypocreales</taxon>
        <taxon>Ophiocordycipitaceae</taxon>
        <taxon>Drechmeria</taxon>
    </lineage>
</organism>
<feature type="transmembrane region" description="Helical" evidence="7">
    <location>
        <begin position="150"/>
        <end position="168"/>
    </location>
</feature>
<feature type="domain" description="Rhodopsin" evidence="8">
    <location>
        <begin position="149"/>
        <end position="320"/>
    </location>
</feature>
<comment type="subcellular location">
    <subcellularLocation>
        <location evidence="1">Membrane</location>
        <topology evidence="1">Multi-pass membrane protein</topology>
    </subcellularLocation>
</comment>
<keyword evidence="3 7" id="KW-1133">Transmembrane helix</keyword>
<accession>A0A151GK14</accession>
<reference evidence="9 10" key="1">
    <citation type="journal article" date="2016" name="Sci. Rep.">
        <title>Insights into Adaptations to a Near-Obligate Nematode Endoparasitic Lifestyle from the Finished Genome of Drechmeria coniospora.</title>
        <authorList>
            <person name="Zhang L."/>
            <person name="Zhou Z."/>
            <person name="Guo Q."/>
            <person name="Fokkens L."/>
            <person name="Miskei M."/>
            <person name="Pocsi I."/>
            <person name="Zhang W."/>
            <person name="Chen M."/>
            <person name="Wang L."/>
            <person name="Sun Y."/>
            <person name="Donzelli B.G."/>
            <person name="Gibson D.M."/>
            <person name="Nelson D.R."/>
            <person name="Luo J.G."/>
            <person name="Rep M."/>
            <person name="Liu H."/>
            <person name="Yang S."/>
            <person name="Wang J."/>
            <person name="Krasnoff S.B."/>
            <person name="Xu Y."/>
            <person name="Molnar I."/>
            <person name="Lin M."/>
        </authorList>
    </citation>
    <scope>NUCLEOTIDE SEQUENCE [LARGE SCALE GENOMIC DNA]</scope>
    <source>
        <strain evidence="9 10">ARSEF 6962</strain>
    </source>
</reference>